<keyword evidence="5" id="KW-1185">Reference proteome</keyword>
<dbReference type="InterPro" id="IPR001647">
    <property type="entry name" value="HTH_TetR"/>
</dbReference>
<organism evidence="4 5">
    <name type="scientific">Phytohabitans maris</name>
    <dbReference type="NCBI Taxonomy" id="3071409"/>
    <lineage>
        <taxon>Bacteria</taxon>
        <taxon>Bacillati</taxon>
        <taxon>Actinomycetota</taxon>
        <taxon>Actinomycetes</taxon>
        <taxon>Micromonosporales</taxon>
        <taxon>Micromonosporaceae</taxon>
    </lineage>
</organism>
<evidence type="ECO:0000259" key="3">
    <source>
        <dbReference type="PROSITE" id="PS50977"/>
    </source>
</evidence>
<evidence type="ECO:0000256" key="1">
    <source>
        <dbReference type="ARBA" id="ARBA00023125"/>
    </source>
</evidence>
<evidence type="ECO:0000313" key="4">
    <source>
        <dbReference type="EMBL" id="MDQ7911176.1"/>
    </source>
</evidence>
<dbReference type="PANTHER" id="PTHR30055:SF146">
    <property type="entry name" value="HTH-TYPE TRANSCRIPTIONAL DUAL REGULATOR CECR"/>
    <property type="match status" value="1"/>
</dbReference>
<name>A0ABU0ZVW3_9ACTN</name>
<dbReference type="RefSeq" id="WP_308718399.1">
    <property type="nucleotide sequence ID" value="NZ_JAVHUY010000073.1"/>
</dbReference>
<accession>A0ABU0ZVW3</accession>
<keyword evidence="1 2" id="KW-0238">DNA-binding</keyword>
<evidence type="ECO:0000256" key="2">
    <source>
        <dbReference type="PROSITE-ProRule" id="PRU00335"/>
    </source>
</evidence>
<dbReference type="InterPro" id="IPR009057">
    <property type="entry name" value="Homeodomain-like_sf"/>
</dbReference>
<dbReference type="PROSITE" id="PS50977">
    <property type="entry name" value="HTH_TETR_2"/>
    <property type="match status" value="1"/>
</dbReference>
<dbReference type="InterPro" id="IPR050109">
    <property type="entry name" value="HTH-type_TetR-like_transc_reg"/>
</dbReference>
<dbReference type="Proteomes" id="UP001230908">
    <property type="component" value="Unassembled WGS sequence"/>
</dbReference>
<dbReference type="PANTHER" id="PTHR30055">
    <property type="entry name" value="HTH-TYPE TRANSCRIPTIONAL REGULATOR RUTR"/>
    <property type="match status" value="1"/>
</dbReference>
<dbReference type="Gene3D" id="1.10.357.10">
    <property type="entry name" value="Tetracycline Repressor, domain 2"/>
    <property type="match status" value="1"/>
</dbReference>
<dbReference type="SUPFAM" id="SSF46689">
    <property type="entry name" value="Homeodomain-like"/>
    <property type="match status" value="1"/>
</dbReference>
<gene>
    <name evidence="4" type="ORF">RB614_42480</name>
</gene>
<feature type="domain" description="HTH tetR-type" evidence="3">
    <location>
        <begin position="17"/>
        <end position="77"/>
    </location>
</feature>
<feature type="DNA-binding region" description="H-T-H motif" evidence="2">
    <location>
        <begin position="40"/>
        <end position="59"/>
    </location>
</feature>
<evidence type="ECO:0000313" key="5">
    <source>
        <dbReference type="Proteomes" id="UP001230908"/>
    </source>
</evidence>
<protein>
    <submittedName>
        <fullName evidence="4">TetR/AcrR family transcriptional regulator</fullName>
    </submittedName>
</protein>
<comment type="caution">
    <text evidence="4">The sequence shown here is derived from an EMBL/GenBank/DDBJ whole genome shotgun (WGS) entry which is preliminary data.</text>
</comment>
<dbReference type="Pfam" id="PF00440">
    <property type="entry name" value="TetR_N"/>
    <property type="match status" value="1"/>
</dbReference>
<dbReference type="EMBL" id="JAVHUY010000073">
    <property type="protein sequence ID" value="MDQ7911176.1"/>
    <property type="molecule type" value="Genomic_DNA"/>
</dbReference>
<proteinExistence type="predicted"/>
<sequence>MPSRNTPPPAAPTDAGSPRRAELLASAYAYAIEHGLADLSLRPLAAATGTSPRVLLYLFGSKDGLVREILARGRQEQLAFVHRLAAEPVEPSADRYPHVVDRLWQWASAPRRRGLIRLFFEAYTRSVAPEPGPWRGYAEQSIQDIVDVLVAAQPDVPPERAVARATQTLALLRGLLLHLLARGDRQQLGRLLRDAVRAGL</sequence>
<reference evidence="4 5" key="1">
    <citation type="submission" date="2023-08" db="EMBL/GenBank/DDBJ databases">
        <title>Phytohabitans sansha sp. nov., isolated from marine sediment.</title>
        <authorList>
            <person name="Zhao Y."/>
            <person name="Yi K."/>
        </authorList>
    </citation>
    <scope>NUCLEOTIDE SEQUENCE [LARGE SCALE GENOMIC DNA]</scope>
    <source>
        <strain evidence="4 5">ZYX-F-186</strain>
    </source>
</reference>